<dbReference type="PANTHER" id="PTHR34576">
    <property type="entry name" value="MEMBRANE-ASSOCIATED KINASE REGULATOR 6-RELATED"/>
    <property type="match status" value="1"/>
</dbReference>
<accession>A0A7N0U5K7</accession>
<dbReference type="EnsemblPlants" id="Kaladp0055s0342.1.v1.1">
    <property type="protein sequence ID" value="Kaladp0055s0342.1.v1.1"/>
    <property type="gene ID" value="Kaladp0055s0342.v1.1"/>
</dbReference>
<evidence type="ECO:0000313" key="2">
    <source>
        <dbReference type="Proteomes" id="UP000594263"/>
    </source>
</evidence>
<reference evidence="1" key="1">
    <citation type="submission" date="2021-01" db="UniProtKB">
        <authorList>
            <consortium name="EnsemblPlants"/>
        </authorList>
    </citation>
    <scope>IDENTIFICATION</scope>
</reference>
<dbReference type="PANTHER" id="PTHR34576:SF2">
    <property type="entry name" value="MEMBRANE-ASSOCIATED KINASE REGULATOR 6-RELATED"/>
    <property type="match status" value="1"/>
</dbReference>
<dbReference type="Proteomes" id="UP000594263">
    <property type="component" value="Unplaced"/>
</dbReference>
<dbReference type="InterPro" id="IPR044699">
    <property type="entry name" value="MAKR6"/>
</dbReference>
<dbReference type="OMA" id="DEYRKSC"/>
<evidence type="ECO:0008006" key="3">
    <source>
        <dbReference type="Google" id="ProtNLM"/>
    </source>
</evidence>
<organism evidence="1 2">
    <name type="scientific">Kalanchoe fedtschenkoi</name>
    <name type="common">Lavender scallops</name>
    <name type="synonym">South American air plant</name>
    <dbReference type="NCBI Taxonomy" id="63787"/>
    <lineage>
        <taxon>Eukaryota</taxon>
        <taxon>Viridiplantae</taxon>
        <taxon>Streptophyta</taxon>
        <taxon>Embryophyta</taxon>
        <taxon>Tracheophyta</taxon>
        <taxon>Spermatophyta</taxon>
        <taxon>Magnoliopsida</taxon>
        <taxon>eudicotyledons</taxon>
        <taxon>Gunneridae</taxon>
        <taxon>Pentapetalae</taxon>
        <taxon>Saxifragales</taxon>
        <taxon>Crassulaceae</taxon>
        <taxon>Kalanchoe</taxon>
    </lineage>
</organism>
<dbReference type="AlphaFoldDB" id="A0A7N0U5K7"/>
<name>A0A7N0U5K7_KALFE</name>
<proteinExistence type="predicted"/>
<evidence type="ECO:0000313" key="1">
    <source>
        <dbReference type="EnsemblPlants" id="Kaladp0055s0342.1.v1.1"/>
    </source>
</evidence>
<sequence length="204" mass="22439">MAVEDKESECLSIDSFSHSWLISAGPVEISSSLRSSIDEGPSSFIEMDPRLPASKRFNSCNFHFPDHSSPAPLLHADDLFHNGQIRPHKLNRSATGRDGFDAGYSVGSPSCLTASARGEVGSLKRCRTVSRSVFRKYLSCLRPFFFQRRATSSKVAWMASPDATPLPRMSIASCSVDDSPWRESCGSESSIDEAVLHCKRSFSK</sequence>
<protein>
    <recommendedName>
        <fullName evidence="3">Membrane-associated kinase regulator 6</fullName>
    </recommendedName>
</protein>
<keyword evidence="2" id="KW-1185">Reference proteome</keyword>
<dbReference type="Gramene" id="Kaladp0055s0342.1.v1.1">
    <property type="protein sequence ID" value="Kaladp0055s0342.1.v1.1"/>
    <property type="gene ID" value="Kaladp0055s0342.v1.1"/>
</dbReference>